<dbReference type="GO" id="GO:0030870">
    <property type="term" value="C:Mre11 complex"/>
    <property type="evidence" value="ECO:0007669"/>
    <property type="project" value="UniProtKB-UniRule"/>
</dbReference>
<dbReference type="SMART" id="SM01347">
    <property type="entry name" value="Mre11_DNA_bind"/>
    <property type="match status" value="1"/>
</dbReference>
<dbReference type="OrthoDB" id="284357at2759"/>
<evidence type="ECO:0000256" key="6">
    <source>
        <dbReference type="ARBA" id="ARBA00022722"/>
    </source>
</evidence>
<keyword evidence="10 16" id="KW-0378">Hydrolase</keyword>
<dbReference type="GO" id="GO:0008296">
    <property type="term" value="F:3'-5'-DNA exonuclease activity"/>
    <property type="evidence" value="ECO:0007669"/>
    <property type="project" value="InterPro"/>
</dbReference>
<evidence type="ECO:0000256" key="4">
    <source>
        <dbReference type="ARBA" id="ARBA00009028"/>
    </source>
</evidence>
<dbReference type="PANTHER" id="PTHR10139">
    <property type="entry name" value="DOUBLE-STRAND BREAK REPAIR PROTEIN MRE11"/>
    <property type="match status" value="1"/>
</dbReference>
<dbReference type="InterPro" id="IPR041796">
    <property type="entry name" value="Mre11_N"/>
</dbReference>
<evidence type="ECO:0000256" key="7">
    <source>
        <dbReference type="ARBA" id="ARBA00022723"/>
    </source>
</evidence>
<dbReference type="InterPro" id="IPR003701">
    <property type="entry name" value="Mre11"/>
</dbReference>
<dbReference type="Gene3D" id="3.60.21.10">
    <property type="match status" value="1"/>
</dbReference>
<dbReference type="GO" id="GO:0006303">
    <property type="term" value="P:double-strand break repair via nonhomologous end joining"/>
    <property type="evidence" value="ECO:0007669"/>
    <property type="project" value="TreeGrafter"/>
</dbReference>
<keyword evidence="6 16" id="KW-0540">Nuclease</keyword>
<feature type="domain" description="Mre11 DNA-binding" evidence="19">
    <location>
        <begin position="294"/>
        <end position="458"/>
    </location>
</feature>
<evidence type="ECO:0000256" key="5">
    <source>
        <dbReference type="ARBA" id="ARBA00022454"/>
    </source>
</evidence>
<comment type="function">
    <text evidence="16">Core component of the MRN complex, which plays a central role in double-strand break (DSB) repair, DNA recombination, maintenance of telomere integrity and meiosis. The MRN complex is involved in the repair of DNA double-strand breaks (DSBs) via homologous recombination (HR), an error-free mechanism which primarily occurs during S and G2 phases. The complex (1) mediates the end resection of damaged DNA, which generates proper single-stranded DNA, a key initial steps in HR, and is (2) required for the recruitment of other repair factors and efficient activation of ATM and ATR upon DNA damage. Within the MRN complex, MRE11 possesses both single-strand endonuclease activity and double-strand-specific 3'-5' exonuclease activity. MRE11 first endonucleolytically cleaves the 5' strand at DNA DSB ends to prevent non-homologous end joining (NHEJ) and licence HR. It then generates a single-stranded DNA gap via 3' to 5' exonucleolytic degradation, which is required for single-strand invasion and recombination.</text>
</comment>
<dbReference type="InterPro" id="IPR004843">
    <property type="entry name" value="Calcineurin-like_PHP"/>
</dbReference>
<evidence type="ECO:0000256" key="18">
    <source>
        <dbReference type="SAM" id="MobiDB-lite"/>
    </source>
</evidence>
<evidence type="ECO:0000256" key="14">
    <source>
        <dbReference type="ARBA" id="ARBA00023242"/>
    </source>
</evidence>
<proteinExistence type="inferred from homology"/>
<protein>
    <recommendedName>
        <fullName evidence="16">Double-strand break repair protein</fullName>
    </recommendedName>
</protein>
<dbReference type="GO" id="GO:0007095">
    <property type="term" value="P:mitotic G2 DNA damage checkpoint signaling"/>
    <property type="evidence" value="ECO:0007669"/>
    <property type="project" value="TreeGrafter"/>
</dbReference>
<dbReference type="GO" id="GO:0000014">
    <property type="term" value="F:single-stranded DNA endodeoxyribonuclease activity"/>
    <property type="evidence" value="ECO:0007669"/>
    <property type="project" value="TreeGrafter"/>
</dbReference>
<accession>A0A8S0ZTE0</accession>
<feature type="compositionally biased region" description="Basic and acidic residues" evidence="18">
    <location>
        <begin position="533"/>
        <end position="543"/>
    </location>
</feature>
<evidence type="ECO:0000256" key="13">
    <source>
        <dbReference type="ARBA" id="ARBA00023211"/>
    </source>
</evidence>
<evidence type="ECO:0000256" key="11">
    <source>
        <dbReference type="ARBA" id="ARBA00022839"/>
    </source>
</evidence>
<feature type="compositionally biased region" description="Polar residues" evidence="18">
    <location>
        <begin position="599"/>
        <end position="612"/>
    </location>
</feature>
<keyword evidence="11 16" id="KW-0269">Exonuclease</keyword>
<gene>
    <name evidence="20" type="ORF">APLA_LOCUS7009</name>
</gene>
<dbReference type="GO" id="GO:0035861">
    <property type="term" value="C:site of double-strand break"/>
    <property type="evidence" value="ECO:0007669"/>
    <property type="project" value="TreeGrafter"/>
</dbReference>
<reference evidence="20 21" key="1">
    <citation type="submission" date="2020-04" db="EMBL/GenBank/DDBJ databases">
        <authorList>
            <person name="Wallbank WR R."/>
            <person name="Pardo Diaz C."/>
            <person name="Kozak K."/>
            <person name="Martin S."/>
            <person name="Jiggins C."/>
            <person name="Moest M."/>
            <person name="Warren A I."/>
            <person name="Byers J.R.P. K."/>
            <person name="Montejo-Kovacevich G."/>
            <person name="Yen C E."/>
        </authorList>
    </citation>
    <scope>NUCLEOTIDE SEQUENCE [LARGE SCALE GENOMIC DNA]</scope>
</reference>
<dbReference type="Pfam" id="PF00149">
    <property type="entry name" value="Metallophos"/>
    <property type="match status" value="1"/>
</dbReference>
<comment type="similarity">
    <text evidence="4 16">Belongs to the MRE11/RAD32 family.</text>
</comment>
<dbReference type="GO" id="GO:0030145">
    <property type="term" value="F:manganese ion binding"/>
    <property type="evidence" value="ECO:0007669"/>
    <property type="project" value="UniProtKB-UniRule"/>
</dbReference>
<comment type="subcellular location">
    <subcellularLocation>
        <location evidence="3">Chromosome</location>
    </subcellularLocation>
    <subcellularLocation>
        <location evidence="2 16">Nucleus</location>
    </subcellularLocation>
</comment>
<evidence type="ECO:0000256" key="2">
    <source>
        <dbReference type="ARBA" id="ARBA00004123"/>
    </source>
</evidence>
<dbReference type="Gene3D" id="3.30.110.110">
    <property type="entry name" value="Mre11, capping domain"/>
    <property type="match status" value="1"/>
</dbReference>
<dbReference type="PIRSF" id="PIRSF000882">
    <property type="entry name" value="DSB_repair_MRE11"/>
    <property type="match status" value="1"/>
</dbReference>
<dbReference type="Proteomes" id="UP000494256">
    <property type="component" value="Unassembled WGS sequence"/>
</dbReference>
<evidence type="ECO:0000313" key="21">
    <source>
        <dbReference type="Proteomes" id="UP000494256"/>
    </source>
</evidence>
<dbReference type="GO" id="GO:0042138">
    <property type="term" value="P:meiotic DNA double-strand break formation"/>
    <property type="evidence" value="ECO:0007669"/>
    <property type="project" value="TreeGrafter"/>
</dbReference>
<dbReference type="CDD" id="cd00840">
    <property type="entry name" value="MPP_Mre11_N"/>
    <property type="match status" value="1"/>
</dbReference>
<keyword evidence="13 16" id="KW-0464">Manganese</keyword>
<evidence type="ECO:0000256" key="1">
    <source>
        <dbReference type="ARBA" id="ARBA00001936"/>
    </source>
</evidence>
<comment type="cofactor">
    <cofactor evidence="1 16">
        <name>Mn(2+)</name>
        <dbReference type="ChEBI" id="CHEBI:29035"/>
    </cofactor>
</comment>
<keyword evidence="7" id="KW-0479">Metal-binding</keyword>
<comment type="caution">
    <text evidence="20">The sequence shown here is derived from an EMBL/GenBank/DDBJ whole genome shotgun (WGS) entry which is preliminary data.</text>
</comment>
<keyword evidence="9 16" id="KW-0227">DNA damage</keyword>
<feature type="region of interest" description="Disordered" evidence="18">
    <location>
        <begin position="524"/>
        <end position="626"/>
    </location>
</feature>
<evidence type="ECO:0000256" key="9">
    <source>
        <dbReference type="ARBA" id="ARBA00022763"/>
    </source>
</evidence>
<keyword evidence="12 16" id="KW-0234">DNA repair</keyword>
<dbReference type="InterPro" id="IPR029052">
    <property type="entry name" value="Metallo-depent_PP-like"/>
</dbReference>
<dbReference type="FunFam" id="3.60.21.10:FF:000011">
    <property type="entry name" value="Double-strand break repair protein"/>
    <property type="match status" value="1"/>
</dbReference>
<keyword evidence="5" id="KW-0158">Chromosome</keyword>
<dbReference type="PANTHER" id="PTHR10139:SF1">
    <property type="entry name" value="DOUBLE-STRAND BREAK REPAIR PROTEIN MRE11"/>
    <property type="match status" value="1"/>
</dbReference>
<dbReference type="Pfam" id="PF04152">
    <property type="entry name" value="Mre11_DNA_bind"/>
    <property type="match status" value="1"/>
</dbReference>
<name>A0A8S0ZTE0_ARCPL</name>
<dbReference type="GO" id="GO:0000724">
    <property type="term" value="P:double-strand break repair via homologous recombination"/>
    <property type="evidence" value="ECO:0007669"/>
    <property type="project" value="TreeGrafter"/>
</dbReference>
<evidence type="ECO:0000256" key="8">
    <source>
        <dbReference type="ARBA" id="ARBA00022759"/>
    </source>
</evidence>
<dbReference type="AlphaFoldDB" id="A0A8S0ZTE0"/>
<dbReference type="InterPro" id="IPR007281">
    <property type="entry name" value="Mre11_DNA-bd"/>
</dbReference>
<dbReference type="InterPro" id="IPR038487">
    <property type="entry name" value="Mre11_capping_dom"/>
</dbReference>
<dbReference type="SUPFAM" id="SSF56300">
    <property type="entry name" value="Metallo-dependent phosphatases"/>
    <property type="match status" value="1"/>
</dbReference>
<dbReference type="GO" id="GO:0097552">
    <property type="term" value="P:mitochondrial double-strand break repair via homologous recombination"/>
    <property type="evidence" value="ECO:0007669"/>
    <property type="project" value="TreeGrafter"/>
</dbReference>
<evidence type="ECO:0000313" key="20">
    <source>
        <dbReference type="EMBL" id="CAB3235589.1"/>
    </source>
</evidence>
<dbReference type="EMBL" id="CADEBD010000300">
    <property type="protein sequence ID" value="CAB3235589.1"/>
    <property type="molecule type" value="Genomic_DNA"/>
</dbReference>
<evidence type="ECO:0000256" key="12">
    <source>
        <dbReference type="ARBA" id="ARBA00023204"/>
    </source>
</evidence>
<evidence type="ECO:0000256" key="3">
    <source>
        <dbReference type="ARBA" id="ARBA00004286"/>
    </source>
</evidence>
<feature type="active site" description="Proton donor" evidence="17">
    <location>
        <position position="128"/>
    </location>
</feature>
<dbReference type="GO" id="GO:0031573">
    <property type="term" value="P:mitotic intra-S DNA damage checkpoint signaling"/>
    <property type="evidence" value="ECO:0007669"/>
    <property type="project" value="TreeGrafter"/>
</dbReference>
<evidence type="ECO:0000259" key="19">
    <source>
        <dbReference type="SMART" id="SM01347"/>
    </source>
</evidence>
<evidence type="ECO:0000256" key="15">
    <source>
        <dbReference type="ARBA" id="ARBA00023254"/>
    </source>
</evidence>
<dbReference type="GO" id="GO:0000723">
    <property type="term" value="P:telomere maintenance"/>
    <property type="evidence" value="ECO:0007669"/>
    <property type="project" value="TreeGrafter"/>
</dbReference>
<organism evidence="20 21">
    <name type="scientific">Arctia plantaginis</name>
    <name type="common">Wood tiger moth</name>
    <name type="synonym">Phalaena plantaginis</name>
    <dbReference type="NCBI Taxonomy" id="874455"/>
    <lineage>
        <taxon>Eukaryota</taxon>
        <taxon>Metazoa</taxon>
        <taxon>Ecdysozoa</taxon>
        <taxon>Arthropoda</taxon>
        <taxon>Hexapoda</taxon>
        <taxon>Insecta</taxon>
        <taxon>Pterygota</taxon>
        <taxon>Neoptera</taxon>
        <taxon>Endopterygota</taxon>
        <taxon>Lepidoptera</taxon>
        <taxon>Glossata</taxon>
        <taxon>Ditrysia</taxon>
        <taxon>Noctuoidea</taxon>
        <taxon>Erebidae</taxon>
        <taxon>Arctiinae</taxon>
        <taxon>Arctia</taxon>
    </lineage>
</organism>
<evidence type="ECO:0000256" key="16">
    <source>
        <dbReference type="PIRNR" id="PIRNR000882"/>
    </source>
</evidence>
<evidence type="ECO:0000256" key="17">
    <source>
        <dbReference type="PIRSR" id="PIRSR000882-1"/>
    </source>
</evidence>
<sequence>MVAESDSSAWSSDDTLRILIASDIHLGYLEKDAVRGEDSFIAFEEVLSQAVQYDVDLVLLGGDLFHDAKPSPSCMYKCTEIVRKYCFGDKPVSIELLSDQIKNFSRNVNYEDPNLNVSYPILSIHGNHDDPVGQDGISSLDILSMGGLVNYFGKWTDYTHVRISPVLLQKGDSKLALYGLSHLKDQRLSRLFQEKKVEMLRDEENDWFNILVLHQNRAEDRGAGNFIREEELPKFLDLVLWGHEHDCELYEMKGKQDKEHFRVIQPGSTVATSLAAGESRPKHCALLQIYKTDFILTPLPLKTVRPFIFKTIVLSEENLGDEGVNESEKIQEFLKQKVSDALAEAQNQLSGDPKQPTVPLIRLSVFYEREDQTFNRIRFGQHFNGIVANSNDILLLKKERKVRERREAGVKIEMKVTEPIENVADVETLLKAYYDAQPPDRGLAALPVRFMTEAVREFTLKQSGDILINALEAHKRRCIATLVESNTDPDIEAITDRLRVLRDEIDAADDSQLAAMRAAPAVKEITELSSDDESPKASEEIGRGRARGARGARAAPKARGARGGKGRGRSEPEPVVVITPMSTPRATPERRTPRRAAAQKSSNWLQSIAVSTRRSRRESSEIDDSD</sequence>
<keyword evidence="15 16" id="KW-0469">Meiosis</keyword>
<keyword evidence="14 16" id="KW-0539">Nucleus</keyword>
<keyword evidence="8 16" id="KW-0255">Endonuclease</keyword>
<evidence type="ECO:0000256" key="10">
    <source>
        <dbReference type="ARBA" id="ARBA00022801"/>
    </source>
</evidence>